<evidence type="ECO:0000313" key="8">
    <source>
        <dbReference type="Ensembl" id="ENSECAP00000062046.1"/>
    </source>
</evidence>
<dbReference type="PANTHER" id="PTHR13204:SF1">
    <property type="entry name" value="ESTER HYDROLASE C11ORF54"/>
    <property type="match status" value="1"/>
</dbReference>
<dbReference type="PANTHER" id="PTHR13204">
    <property type="entry name" value="PTD012 PROTEIN"/>
    <property type="match status" value="1"/>
</dbReference>
<evidence type="ECO:0000313" key="9">
    <source>
        <dbReference type="Proteomes" id="UP000002281"/>
    </source>
</evidence>
<organism evidence="8 9">
    <name type="scientific">Equus caballus</name>
    <name type="common">Horse</name>
    <dbReference type="NCBI Taxonomy" id="9796"/>
    <lineage>
        <taxon>Eukaryota</taxon>
        <taxon>Metazoa</taxon>
        <taxon>Chordata</taxon>
        <taxon>Craniata</taxon>
        <taxon>Vertebrata</taxon>
        <taxon>Euteleostomi</taxon>
        <taxon>Mammalia</taxon>
        <taxon>Eutheria</taxon>
        <taxon>Laurasiatheria</taxon>
        <taxon>Perissodactyla</taxon>
        <taxon>Equidae</taxon>
        <taxon>Equus</taxon>
    </lineage>
</organism>
<dbReference type="CDD" id="cd17298">
    <property type="entry name" value="DUF1907"/>
    <property type="match status" value="1"/>
</dbReference>
<accession>A0A9L0RJN7</accession>
<evidence type="ECO:0000256" key="2">
    <source>
        <dbReference type="ARBA" id="ARBA00011245"/>
    </source>
</evidence>
<dbReference type="GO" id="GO:0016788">
    <property type="term" value="F:hydrolase activity, acting on ester bonds"/>
    <property type="evidence" value="ECO:0000318"/>
    <property type="project" value="GO_Central"/>
</dbReference>
<keyword evidence="5" id="KW-0862">Zinc</keyword>
<reference evidence="8" key="2">
    <citation type="submission" date="2025-08" db="UniProtKB">
        <authorList>
            <consortium name="Ensembl"/>
        </authorList>
    </citation>
    <scope>IDENTIFICATION</scope>
    <source>
        <strain evidence="8">Thoroughbred</strain>
    </source>
</reference>
<comment type="subcellular location">
    <subcellularLocation>
        <location evidence="1">Nucleus</location>
    </subcellularLocation>
</comment>
<keyword evidence="10" id="KW-1267">Proteomics identification</keyword>
<evidence type="ECO:0007829" key="10">
    <source>
        <dbReference type="PeptideAtlas" id="A0A9L0RJN7"/>
    </source>
</evidence>
<keyword evidence="4" id="KW-0378">Hydrolase</keyword>
<dbReference type="GO" id="GO:0008270">
    <property type="term" value="F:zinc ion binding"/>
    <property type="evidence" value="ECO:0000318"/>
    <property type="project" value="GO_Central"/>
</dbReference>
<dbReference type="GO" id="GO:0006282">
    <property type="term" value="P:regulation of DNA repair"/>
    <property type="evidence" value="ECO:0007669"/>
    <property type="project" value="Ensembl"/>
</dbReference>
<dbReference type="Ensembl" id="ENSECAT00000085480.1">
    <property type="protein sequence ID" value="ENSECAP00000062046.1"/>
    <property type="gene ID" value="ENSECAG00000015110.4"/>
</dbReference>
<evidence type="ECO:0000256" key="6">
    <source>
        <dbReference type="ARBA" id="ARBA00023242"/>
    </source>
</evidence>
<dbReference type="SUPFAM" id="SSF117856">
    <property type="entry name" value="AF0104/ALDC/Ptd012-like"/>
    <property type="match status" value="1"/>
</dbReference>
<dbReference type="GO" id="GO:0005737">
    <property type="term" value="C:cytoplasm"/>
    <property type="evidence" value="ECO:0007669"/>
    <property type="project" value="Ensembl"/>
</dbReference>
<keyword evidence="9" id="KW-1185">Reference proteome</keyword>
<reference evidence="8" key="3">
    <citation type="submission" date="2025-09" db="UniProtKB">
        <authorList>
            <consortium name="Ensembl"/>
        </authorList>
    </citation>
    <scope>IDENTIFICATION</scope>
    <source>
        <strain evidence="8">Thoroughbred</strain>
    </source>
</reference>
<dbReference type="Proteomes" id="UP000002281">
    <property type="component" value="Chromosome 7"/>
</dbReference>
<evidence type="ECO:0000256" key="4">
    <source>
        <dbReference type="ARBA" id="ARBA00022801"/>
    </source>
</evidence>
<dbReference type="GO" id="GO:0016604">
    <property type="term" value="C:nuclear body"/>
    <property type="evidence" value="ECO:0007669"/>
    <property type="project" value="Ensembl"/>
</dbReference>
<dbReference type="GO" id="GO:0005634">
    <property type="term" value="C:nucleus"/>
    <property type="evidence" value="ECO:0000318"/>
    <property type="project" value="GO_Central"/>
</dbReference>
<dbReference type="SMART" id="SM01168">
    <property type="entry name" value="DUF1907"/>
    <property type="match status" value="1"/>
</dbReference>
<dbReference type="GeneTree" id="ENSGT00390000017214"/>
<evidence type="ECO:0000256" key="3">
    <source>
        <dbReference type="ARBA" id="ARBA00022723"/>
    </source>
</evidence>
<evidence type="ECO:0000259" key="7">
    <source>
        <dbReference type="SMART" id="SM01168"/>
    </source>
</evidence>
<gene>
    <name evidence="8" type="primary">C11orf54</name>
</gene>
<keyword evidence="3" id="KW-0479">Metal-binding</keyword>
<dbReference type="Pfam" id="PF08925">
    <property type="entry name" value="DUF1907"/>
    <property type="match status" value="1"/>
</dbReference>
<reference evidence="8 9" key="1">
    <citation type="journal article" date="2009" name="Science">
        <title>Genome sequence, comparative analysis, and population genetics of the domestic horse.</title>
        <authorList>
            <consortium name="Broad Institute Genome Sequencing Platform"/>
            <consortium name="Broad Institute Whole Genome Assembly Team"/>
            <person name="Wade C.M."/>
            <person name="Giulotto E."/>
            <person name="Sigurdsson S."/>
            <person name="Zoli M."/>
            <person name="Gnerre S."/>
            <person name="Imsland F."/>
            <person name="Lear T.L."/>
            <person name="Adelson D.L."/>
            <person name="Bailey E."/>
            <person name="Bellone R.R."/>
            <person name="Bloecker H."/>
            <person name="Distl O."/>
            <person name="Edgar R.C."/>
            <person name="Garber M."/>
            <person name="Leeb T."/>
            <person name="Mauceli E."/>
            <person name="MacLeod J.N."/>
            <person name="Penedo M.C.T."/>
            <person name="Raison J.M."/>
            <person name="Sharpe T."/>
            <person name="Vogel J."/>
            <person name="Andersson L."/>
            <person name="Antczak D.F."/>
            <person name="Biagi T."/>
            <person name="Binns M.M."/>
            <person name="Chowdhary B.P."/>
            <person name="Coleman S.J."/>
            <person name="Della Valle G."/>
            <person name="Fryc S."/>
            <person name="Guerin G."/>
            <person name="Hasegawa T."/>
            <person name="Hill E.W."/>
            <person name="Jurka J."/>
            <person name="Kiialainen A."/>
            <person name="Lindgren G."/>
            <person name="Liu J."/>
            <person name="Magnani E."/>
            <person name="Mickelson J.R."/>
            <person name="Murray J."/>
            <person name="Nergadze S.G."/>
            <person name="Onofrio R."/>
            <person name="Pedroni S."/>
            <person name="Piras M.F."/>
            <person name="Raudsepp T."/>
            <person name="Rocchi M."/>
            <person name="Roeed K.H."/>
            <person name="Ryder O.A."/>
            <person name="Searle S."/>
            <person name="Skow L."/>
            <person name="Swinburne J.E."/>
            <person name="Syvaenen A.C."/>
            <person name="Tozaki T."/>
            <person name="Valberg S.J."/>
            <person name="Vaudin M."/>
            <person name="White J.R."/>
            <person name="Zody M.C."/>
            <person name="Lander E.S."/>
            <person name="Lindblad-Toh K."/>
        </authorList>
    </citation>
    <scope>NUCLEOTIDE SEQUENCE [LARGE SCALE GENOMIC DNA]</scope>
    <source>
        <strain evidence="8 9">Thoroughbred</strain>
    </source>
</reference>
<feature type="domain" description="DUF1907" evidence="7">
    <location>
        <begin position="19"/>
        <end position="258"/>
    </location>
</feature>
<evidence type="ECO:0000256" key="1">
    <source>
        <dbReference type="ARBA" id="ARBA00004123"/>
    </source>
</evidence>
<name>A0A9L0RJN7_HORSE</name>
<comment type="subunit">
    <text evidence="2">Monomer.</text>
</comment>
<sequence>MTCAEYSFHVPSLEELVGVLQKGLKDNFADVQVSVVDCPDLTKQPFTFPVRGICGKTRIAEVGGVPYLMPLVNKTKVYDLNKIAKEIKLPGAFILGAGAGPFQTLGFNSEFMPVIQTEGEHKPPVNGSYFAYINPADGGYLLEKYSEKYRDFGCALLANLFASEGRPGKVIEVKAKRRTGKLNFVTCMRQTLENHYGDKPVGMGGTFVIQKGKVKSHIMPAEFSSCPLNSDEEVNKWLHFYEMKAPLVCLPVFVSRDPSVTELCHGYGQQKLPRKSSVAREPGKGAPVSHSDTLHFFPLFPLFSLFSLSPTQGLHTTSVASAELSPATPREK</sequence>
<dbReference type="AlphaFoldDB" id="A0A9L0RJN7"/>
<protein>
    <submittedName>
        <fullName evidence="8">Chromosome 7 C11orf54 homolog</fullName>
    </submittedName>
</protein>
<evidence type="ECO:0000256" key="5">
    <source>
        <dbReference type="ARBA" id="ARBA00022833"/>
    </source>
</evidence>
<proteinExistence type="evidence at protein level"/>
<keyword evidence="6" id="KW-0539">Nucleus</keyword>
<dbReference type="InterPro" id="IPR015021">
    <property type="entry name" value="C11orf54_DUF1907"/>
</dbReference>
<dbReference type="GO" id="GO:0006974">
    <property type="term" value="P:DNA damage response"/>
    <property type="evidence" value="ECO:0007669"/>
    <property type="project" value="Ensembl"/>
</dbReference>